<keyword evidence="3" id="KW-1185">Reference proteome</keyword>
<dbReference type="Proteomes" id="UP000192578">
    <property type="component" value="Unassembled WGS sequence"/>
</dbReference>
<comment type="caution">
    <text evidence="2">The sequence shown here is derived from an EMBL/GenBank/DDBJ whole genome shotgun (WGS) entry which is preliminary data.</text>
</comment>
<evidence type="ECO:0000313" key="2">
    <source>
        <dbReference type="EMBL" id="OQV21517.1"/>
    </source>
</evidence>
<keyword evidence="1" id="KW-0175">Coiled coil</keyword>
<evidence type="ECO:0000313" key="3">
    <source>
        <dbReference type="Proteomes" id="UP000192578"/>
    </source>
</evidence>
<accession>A0A1W0X1Z4</accession>
<dbReference type="AlphaFoldDB" id="A0A1W0X1Z4"/>
<name>A0A1W0X1Z4_HYPEX</name>
<gene>
    <name evidence="2" type="ORF">BV898_04419</name>
</gene>
<evidence type="ECO:0000256" key="1">
    <source>
        <dbReference type="SAM" id="Coils"/>
    </source>
</evidence>
<dbReference type="Pfam" id="PF14645">
    <property type="entry name" value="Chibby"/>
    <property type="match status" value="2"/>
</dbReference>
<feature type="coiled-coil region" evidence="1">
    <location>
        <begin position="146"/>
        <end position="210"/>
    </location>
</feature>
<sequence>MDSIQRRSNFPTLLHPVEYYKYKKYFQPKLAPPRKKPANSFIQLSPAKFTEAFGLTISPPTISLGNSNSFTFCDGIWTVSHPKTKRHAARKSLTADRKDTTVEAPQRKCTPCRPRPRWEEICTSSPRPPKAASCFQDQEWELAQCRRGLREQYEKEKQEIEEMYRRKLQECERCHRELEETMRQEHEAKMNAQQSQVDALLIKCNELKGENNLLHIKVSKMMDMLAECAAEVNLQEAELAQVAQTLQQKKRCAPMEESSCCTETDEQEFV</sequence>
<dbReference type="EMBL" id="MTYJ01000022">
    <property type="protein sequence ID" value="OQV21517.1"/>
    <property type="molecule type" value="Genomic_DNA"/>
</dbReference>
<reference evidence="3" key="1">
    <citation type="submission" date="2017-01" db="EMBL/GenBank/DDBJ databases">
        <title>Comparative genomics of anhydrobiosis in the tardigrade Hypsibius dujardini.</title>
        <authorList>
            <person name="Yoshida Y."/>
            <person name="Koutsovoulos G."/>
            <person name="Laetsch D."/>
            <person name="Stevens L."/>
            <person name="Kumar S."/>
            <person name="Horikawa D."/>
            <person name="Ishino K."/>
            <person name="Komine S."/>
            <person name="Tomita M."/>
            <person name="Blaxter M."/>
            <person name="Arakawa K."/>
        </authorList>
    </citation>
    <scope>NUCLEOTIDE SEQUENCE [LARGE SCALE GENOMIC DNA]</scope>
    <source>
        <strain evidence="3">Z151</strain>
    </source>
</reference>
<organism evidence="2 3">
    <name type="scientific">Hypsibius exemplaris</name>
    <name type="common">Freshwater tardigrade</name>
    <dbReference type="NCBI Taxonomy" id="2072580"/>
    <lineage>
        <taxon>Eukaryota</taxon>
        <taxon>Metazoa</taxon>
        <taxon>Ecdysozoa</taxon>
        <taxon>Tardigrada</taxon>
        <taxon>Eutardigrada</taxon>
        <taxon>Parachela</taxon>
        <taxon>Hypsibioidea</taxon>
        <taxon>Hypsibiidae</taxon>
        <taxon>Hypsibius</taxon>
    </lineage>
</organism>
<proteinExistence type="predicted"/>
<protein>
    <submittedName>
        <fullName evidence="2">Uncharacterized protein</fullName>
    </submittedName>
</protein>
<dbReference type="OrthoDB" id="10486642at2759"/>
<dbReference type="InterPro" id="IPR028118">
    <property type="entry name" value="Chibby_fam"/>
</dbReference>